<protein>
    <submittedName>
        <fullName evidence="2">Uncharacterized protein</fullName>
    </submittedName>
</protein>
<evidence type="ECO:0000313" key="2">
    <source>
        <dbReference type="EMBL" id="KAK8761537.1"/>
    </source>
</evidence>
<sequence>MLFYMTSMWRLFKIARKGGTSTEEKQTATPSSPLSESISQGSFLDSTVEGQLPASFQAVLKNYTVVPFSDVKIVFVLTYYRAGAPLLNELLSSDNRTFLHFEPLGLFTVNGRIRQGREHHAFQLIEELIACRMENVPLYTVWLEGTDFYKRNRFMSNLCEGGQACTSPSHMSAVCSRSSTRVFKFSRLYVSQVRSLFMTYAVV</sequence>
<keyword evidence="3" id="KW-1185">Reference proteome</keyword>
<evidence type="ECO:0000256" key="1">
    <source>
        <dbReference type="SAM" id="MobiDB-lite"/>
    </source>
</evidence>
<organism evidence="2 3">
    <name type="scientific">Amblyomma americanum</name>
    <name type="common">Lone star tick</name>
    <dbReference type="NCBI Taxonomy" id="6943"/>
    <lineage>
        <taxon>Eukaryota</taxon>
        <taxon>Metazoa</taxon>
        <taxon>Ecdysozoa</taxon>
        <taxon>Arthropoda</taxon>
        <taxon>Chelicerata</taxon>
        <taxon>Arachnida</taxon>
        <taxon>Acari</taxon>
        <taxon>Parasitiformes</taxon>
        <taxon>Ixodida</taxon>
        <taxon>Ixodoidea</taxon>
        <taxon>Ixodidae</taxon>
        <taxon>Amblyomminae</taxon>
        <taxon>Amblyomma</taxon>
    </lineage>
</organism>
<evidence type="ECO:0000313" key="3">
    <source>
        <dbReference type="Proteomes" id="UP001321473"/>
    </source>
</evidence>
<name>A0AAQ4DGE7_AMBAM</name>
<feature type="compositionally biased region" description="Polar residues" evidence="1">
    <location>
        <begin position="27"/>
        <end position="39"/>
    </location>
</feature>
<dbReference type="EMBL" id="JARKHS020031044">
    <property type="protein sequence ID" value="KAK8761537.1"/>
    <property type="molecule type" value="Genomic_DNA"/>
</dbReference>
<dbReference type="Proteomes" id="UP001321473">
    <property type="component" value="Unassembled WGS sequence"/>
</dbReference>
<feature type="region of interest" description="Disordered" evidence="1">
    <location>
        <begin position="20"/>
        <end position="39"/>
    </location>
</feature>
<dbReference type="AlphaFoldDB" id="A0AAQ4DGE7"/>
<comment type="caution">
    <text evidence="2">The sequence shown here is derived from an EMBL/GenBank/DDBJ whole genome shotgun (WGS) entry which is preliminary data.</text>
</comment>
<gene>
    <name evidence="2" type="ORF">V5799_027194</name>
</gene>
<accession>A0AAQ4DGE7</accession>
<proteinExistence type="predicted"/>
<reference evidence="2 3" key="1">
    <citation type="journal article" date="2023" name="Arcadia Sci">
        <title>De novo assembly of a long-read Amblyomma americanum tick genome.</title>
        <authorList>
            <person name="Chou S."/>
            <person name="Poskanzer K.E."/>
            <person name="Rollins M."/>
            <person name="Thuy-Boun P.S."/>
        </authorList>
    </citation>
    <scope>NUCLEOTIDE SEQUENCE [LARGE SCALE GENOMIC DNA]</scope>
    <source>
        <strain evidence="2">F_SG_1</strain>
        <tissue evidence="2">Salivary glands</tissue>
    </source>
</reference>